<dbReference type="RefSeq" id="WP_394839668.1">
    <property type="nucleotide sequence ID" value="NZ_CP089929.1"/>
</dbReference>
<accession>A0ABZ2LGD5</accession>
<organism evidence="1 2">
    <name type="scientific">Pendulispora rubella</name>
    <dbReference type="NCBI Taxonomy" id="2741070"/>
    <lineage>
        <taxon>Bacteria</taxon>
        <taxon>Pseudomonadati</taxon>
        <taxon>Myxococcota</taxon>
        <taxon>Myxococcia</taxon>
        <taxon>Myxococcales</taxon>
        <taxon>Sorangiineae</taxon>
        <taxon>Pendulisporaceae</taxon>
        <taxon>Pendulispora</taxon>
    </lineage>
</organism>
<keyword evidence="2" id="KW-1185">Reference proteome</keyword>
<protein>
    <submittedName>
        <fullName evidence="1">Uncharacterized protein</fullName>
    </submittedName>
</protein>
<reference evidence="1" key="1">
    <citation type="submission" date="2021-12" db="EMBL/GenBank/DDBJ databases">
        <title>Discovery of the Pendulisporaceae a myxobacterial family with distinct sporulation behavior and unique specialized metabolism.</title>
        <authorList>
            <person name="Garcia R."/>
            <person name="Popoff A."/>
            <person name="Bader C.D."/>
            <person name="Loehr J."/>
            <person name="Walesch S."/>
            <person name="Walt C."/>
            <person name="Boldt J."/>
            <person name="Bunk B."/>
            <person name="Haeckl F.J.F.P.J."/>
            <person name="Gunesch A.P."/>
            <person name="Birkelbach J."/>
            <person name="Nuebel U."/>
            <person name="Pietschmann T."/>
            <person name="Bach T."/>
            <person name="Mueller R."/>
        </authorList>
    </citation>
    <scope>NUCLEOTIDE SEQUENCE</scope>
    <source>
        <strain evidence="1">MSr11367</strain>
    </source>
</reference>
<sequence>MSAGVVILLLVPPGEAQAPLIGGLAAATSRALGAEARVVVDARTPASDDDAVALADRLHANAVVTLRWLEGGRVSLHAHWSGQAGWTDRFFSFNDADALDERGRTIGFTLATMIRTESPLGPALDAPPAPIATPPPARPSWPRFPFELEAGAHVHVAAHATAFGGGLRAAYLIVPQAGVTASADWSTGAMKDIDGRIDIASLSAGAKVPIVLAGPGRPYELAVSAEAALSHEAVSRNGTDGSHTEGRWVPGARVRLAAAWFFTPRIAALAGLGLHANLGETDIVVNGHTEATLSPYRGTGELGVRVRF</sequence>
<dbReference type="EMBL" id="CP089983">
    <property type="protein sequence ID" value="WXB09994.1"/>
    <property type="molecule type" value="Genomic_DNA"/>
</dbReference>
<gene>
    <name evidence="1" type="ORF">LVJ94_22540</name>
</gene>
<evidence type="ECO:0000313" key="1">
    <source>
        <dbReference type="EMBL" id="WXB09994.1"/>
    </source>
</evidence>
<dbReference type="Proteomes" id="UP001374803">
    <property type="component" value="Chromosome"/>
</dbReference>
<name>A0ABZ2LGD5_9BACT</name>
<evidence type="ECO:0000313" key="2">
    <source>
        <dbReference type="Proteomes" id="UP001374803"/>
    </source>
</evidence>
<proteinExistence type="predicted"/>